<evidence type="ECO:0000313" key="2">
    <source>
        <dbReference type="EMBL" id="SEL17045.1"/>
    </source>
</evidence>
<dbReference type="OrthoDB" id="1449803at2"/>
<name>A0A1H7N272_AQUAM</name>
<evidence type="ECO:0000313" key="3">
    <source>
        <dbReference type="Proteomes" id="UP000198521"/>
    </source>
</evidence>
<evidence type="ECO:0000256" key="1">
    <source>
        <dbReference type="SAM" id="Phobius"/>
    </source>
</evidence>
<keyword evidence="3" id="KW-1185">Reference proteome</keyword>
<gene>
    <name evidence="2" type="ORF">SAMN04487910_1923</name>
</gene>
<dbReference type="EMBL" id="FOAB01000003">
    <property type="protein sequence ID" value="SEL17045.1"/>
    <property type="molecule type" value="Genomic_DNA"/>
</dbReference>
<feature type="transmembrane region" description="Helical" evidence="1">
    <location>
        <begin position="42"/>
        <end position="60"/>
    </location>
</feature>
<dbReference type="AlphaFoldDB" id="A0A1H7N272"/>
<proteinExistence type="predicted"/>
<keyword evidence="1" id="KW-0472">Membrane</keyword>
<keyword evidence="1" id="KW-0812">Transmembrane</keyword>
<reference evidence="2 3" key="1">
    <citation type="submission" date="2016-10" db="EMBL/GenBank/DDBJ databases">
        <authorList>
            <person name="de Groot N.N."/>
        </authorList>
    </citation>
    <scope>NUCLEOTIDE SEQUENCE [LARGE SCALE GENOMIC DNA]</scope>
    <source>
        <strain evidence="2 3">DSM 25232</strain>
    </source>
</reference>
<keyword evidence="1" id="KW-1133">Transmembrane helix</keyword>
<sequence length="65" mass="7585">MGVWFLISGIWTYLTSEDYIIVDGEKEKIHMNNHFFYISMKLWSYIILVLGILTLISGIVETINT</sequence>
<protein>
    <submittedName>
        <fullName evidence="2">Uncharacterized protein</fullName>
    </submittedName>
</protein>
<dbReference type="Proteomes" id="UP000198521">
    <property type="component" value="Unassembled WGS sequence"/>
</dbReference>
<organism evidence="2 3">
    <name type="scientific">Aquimarina amphilecti</name>
    <dbReference type="NCBI Taxonomy" id="1038014"/>
    <lineage>
        <taxon>Bacteria</taxon>
        <taxon>Pseudomonadati</taxon>
        <taxon>Bacteroidota</taxon>
        <taxon>Flavobacteriia</taxon>
        <taxon>Flavobacteriales</taxon>
        <taxon>Flavobacteriaceae</taxon>
        <taxon>Aquimarina</taxon>
    </lineage>
</organism>
<dbReference type="RefSeq" id="WP_091407810.1">
    <property type="nucleotide sequence ID" value="NZ_FOAB01000003.1"/>
</dbReference>
<accession>A0A1H7N272</accession>